<dbReference type="EMBL" id="FN649734">
    <property type="protein sequence ID" value="CBN79538.1"/>
    <property type="molecule type" value="Genomic_DNA"/>
</dbReference>
<evidence type="ECO:0000313" key="11">
    <source>
        <dbReference type="EMBL" id="CBN79538.1"/>
    </source>
</evidence>
<proteinExistence type="predicted"/>
<dbReference type="InterPro" id="IPR011765">
    <property type="entry name" value="Pept_M16_N"/>
</dbReference>
<dbReference type="Proteomes" id="UP000002630">
    <property type="component" value="Linkage Group LG09"/>
</dbReference>
<dbReference type="Gene3D" id="3.30.830.10">
    <property type="entry name" value="Metalloenzyme, LuxS/M16 peptidase-like"/>
    <property type="match status" value="2"/>
</dbReference>
<dbReference type="GO" id="GO:0046872">
    <property type="term" value="F:metal ion binding"/>
    <property type="evidence" value="ECO:0007669"/>
    <property type="project" value="UniProtKB-KW"/>
</dbReference>
<dbReference type="Pfam" id="PF05193">
    <property type="entry name" value="Peptidase_M16_C"/>
    <property type="match status" value="1"/>
</dbReference>
<evidence type="ECO:0000313" key="12">
    <source>
        <dbReference type="Proteomes" id="UP000002630"/>
    </source>
</evidence>
<dbReference type="OrthoDB" id="199785at2759"/>
<evidence type="ECO:0000256" key="7">
    <source>
        <dbReference type="ARBA" id="ARBA00023049"/>
    </source>
</evidence>
<protein>
    <submittedName>
        <fullName evidence="11">Mitochondrial Processing Peptidase beta subunit</fullName>
    </submittedName>
</protein>
<dbReference type="AlphaFoldDB" id="D8LCM5"/>
<dbReference type="InterPro" id="IPR050361">
    <property type="entry name" value="MPP/UQCRC_Complex"/>
</dbReference>
<keyword evidence="5" id="KW-0378">Hydrolase</keyword>
<dbReference type="GO" id="GO:0008237">
    <property type="term" value="F:metallopeptidase activity"/>
    <property type="evidence" value="ECO:0007669"/>
    <property type="project" value="UniProtKB-KW"/>
</dbReference>
<evidence type="ECO:0000259" key="10">
    <source>
        <dbReference type="Pfam" id="PF05193"/>
    </source>
</evidence>
<keyword evidence="3" id="KW-0645">Protease</keyword>
<keyword evidence="7" id="KW-0482">Metalloprotease</keyword>
<keyword evidence="6" id="KW-0862">Zinc</keyword>
<comment type="subcellular location">
    <subcellularLocation>
        <location evidence="2">Mitochondrion</location>
    </subcellularLocation>
</comment>
<reference evidence="11 12" key="1">
    <citation type="journal article" date="2010" name="Nature">
        <title>The Ectocarpus genome and the independent evolution of multicellularity in brown algae.</title>
        <authorList>
            <person name="Cock J.M."/>
            <person name="Sterck L."/>
            <person name="Rouze P."/>
            <person name="Scornet D."/>
            <person name="Allen A.E."/>
            <person name="Amoutzias G."/>
            <person name="Anthouard V."/>
            <person name="Artiguenave F."/>
            <person name="Aury J.M."/>
            <person name="Badger J.H."/>
            <person name="Beszteri B."/>
            <person name="Billiau K."/>
            <person name="Bonnet E."/>
            <person name="Bothwell J.H."/>
            <person name="Bowler C."/>
            <person name="Boyen C."/>
            <person name="Brownlee C."/>
            <person name="Carrano C.J."/>
            <person name="Charrier B."/>
            <person name="Cho G.Y."/>
            <person name="Coelho S.M."/>
            <person name="Collen J."/>
            <person name="Corre E."/>
            <person name="Da Silva C."/>
            <person name="Delage L."/>
            <person name="Delaroque N."/>
            <person name="Dittami S.M."/>
            <person name="Doulbeau S."/>
            <person name="Elias M."/>
            <person name="Farnham G."/>
            <person name="Gachon C.M."/>
            <person name="Gschloessl B."/>
            <person name="Heesch S."/>
            <person name="Jabbari K."/>
            <person name="Jubin C."/>
            <person name="Kawai H."/>
            <person name="Kimura K."/>
            <person name="Kloareg B."/>
            <person name="Kupper F.C."/>
            <person name="Lang D."/>
            <person name="Le Bail A."/>
            <person name="Leblanc C."/>
            <person name="Lerouge P."/>
            <person name="Lohr M."/>
            <person name="Lopez P.J."/>
            <person name="Martens C."/>
            <person name="Maumus F."/>
            <person name="Michel G."/>
            <person name="Miranda-Saavedra D."/>
            <person name="Morales J."/>
            <person name="Moreau H."/>
            <person name="Motomura T."/>
            <person name="Nagasato C."/>
            <person name="Napoli C.A."/>
            <person name="Nelson D.R."/>
            <person name="Nyvall-Collen P."/>
            <person name="Peters A.F."/>
            <person name="Pommier C."/>
            <person name="Potin P."/>
            <person name="Poulain J."/>
            <person name="Quesneville H."/>
            <person name="Read B."/>
            <person name="Rensing S.A."/>
            <person name="Ritter A."/>
            <person name="Rousvoal S."/>
            <person name="Samanta M."/>
            <person name="Samson G."/>
            <person name="Schroeder D.C."/>
            <person name="Segurens B."/>
            <person name="Strittmatter M."/>
            <person name="Tonon T."/>
            <person name="Tregear J.W."/>
            <person name="Valentin K."/>
            <person name="von Dassow P."/>
            <person name="Yamagishi T."/>
            <person name="Van de Peer Y."/>
            <person name="Wincker P."/>
        </authorList>
    </citation>
    <scope>NUCLEOTIDE SEQUENCE [LARGE SCALE GENOMIC DNA]</scope>
    <source>
        <strain evidence="12">Ec32 / CCAP1310/4</strain>
    </source>
</reference>
<keyword evidence="12" id="KW-1185">Reference proteome</keyword>
<evidence type="ECO:0000256" key="8">
    <source>
        <dbReference type="ARBA" id="ARBA00023128"/>
    </source>
</evidence>
<evidence type="ECO:0000256" key="4">
    <source>
        <dbReference type="ARBA" id="ARBA00022723"/>
    </source>
</evidence>
<accession>D8LCM5</accession>
<keyword evidence="4" id="KW-0479">Metal-binding</keyword>
<comment type="cofactor">
    <cofactor evidence="1">
        <name>Zn(2+)</name>
        <dbReference type="ChEBI" id="CHEBI:29105"/>
    </cofactor>
</comment>
<evidence type="ECO:0000256" key="1">
    <source>
        <dbReference type="ARBA" id="ARBA00001947"/>
    </source>
</evidence>
<dbReference type="InterPro" id="IPR007863">
    <property type="entry name" value="Peptidase_M16_C"/>
</dbReference>
<dbReference type="Pfam" id="PF00675">
    <property type="entry name" value="Peptidase_M16"/>
    <property type="match status" value="1"/>
</dbReference>
<dbReference type="SUPFAM" id="SSF63411">
    <property type="entry name" value="LuxS/MPP-like metallohydrolase"/>
    <property type="match status" value="2"/>
</dbReference>
<dbReference type="STRING" id="2880.D8LCM5"/>
<gene>
    <name evidence="11" type="primary">MPP</name>
    <name evidence="11" type="ORF">Esi_0011_0084</name>
</gene>
<dbReference type="InParanoid" id="D8LCM5"/>
<dbReference type="PANTHER" id="PTHR11851">
    <property type="entry name" value="METALLOPROTEASE"/>
    <property type="match status" value="1"/>
</dbReference>
<feature type="domain" description="Peptidase M16 N-terminal" evidence="9">
    <location>
        <begin position="67"/>
        <end position="204"/>
    </location>
</feature>
<dbReference type="PANTHER" id="PTHR11851:SF149">
    <property type="entry name" value="GH01077P"/>
    <property type="match status" value="1"/>
</dbReference>
<feature type="domain" description="Peptidase M16 C-terminal" evidence="10">
    <location>
        <begin position="218"/>
        <end position="397"/>
    </location>
</feature>
<evidence type="ECO:0000256" key="5">
    <source>
        <dbReference type="ARBA" id="ARBA00022801"/>
    </source>
</evidence>
<sequence>MVLASALRAGLARDAASVASRRAAAAAVGGVRRLGAAAVQEEAAPLYPDAVLTAPETQQAKLGNGVRVATEAGGGPVAALTVSVDLGSRYESPENNGVCSVIGASAFTGSEPAIAAMGGHFTQTVDREVMTYSATVAEADVPKAMAVLADAVKATSLSAESLQASKGAVLDDIEAARRDPRLGLMDHLHDAAFLDTAMGMSPLGTAESVSALGLDGAKNFYGRGLAGSRVVVAGAGAVKQGSLTDMAQTLLGDVAASSSSAVDEAVEPAYFLGSDKRMRYDSMPNAHVAFAFKAPPAGSKHSISLMMVQALLGFEYNERTVLGVNAASKWAQEIAELNLAAVATPFYKGYKDAGLLGVSCIASDNHLDDFMWYTLHNLLHIVHKVTDAEVDAAKTLLKNHIYQQNSGCGDAAGIIAGDVRQFGRRVPYAEMVARIDAITTKEIKASADEIINDQDHALAAVGPIHELPDYNWIRRRSFWLRY</sequence>
<dbReference type="GO" id="GO:0005739">
    <property type="term" value="C:mitochondrion"/>
    <property type="evidence" value="ECO:0007669"/>
    <property type="project" value="UniProtKB-SubCell"/>
</dbReference>
<organism evidence="11 12">
    <name type="scientific">Ectocarpus siliculosus</name>
    <name type="common">Brown alga</name>
    <name type="synonym">Conferva siliculosa</name>
    <dbReference type="NCBI Taxonomy" id="2880"/>
    <lineage>
        <taxon>Eukaryota</taxon>
        <taxon>Sar</taxon>
        <taxon>Stramenopiles</taxon>
        <taxon>Ochrophyta</taxon>
        <taxon>PX clade</taxon>
        <taxon>Phaeophyceae</taxon>
        <taxon>Ectocarpales</taxon>
        <taxon>Ectocarpaceae</taxon>
        <taxon>Ectocarpus</taxon>
    </lineage>
</organism>
<evidence type="ECO:0000256" key="6">
    <source>
        <dbReference type="ARBA" id="ARBA00022833"/>
    </source>
</evidence>
<keyword evidence="8" id="KW-0496">Mitochondrion</keyword>
<evidence type="ECO:0000256" key="3">
    <source>
        <dbReference type="ARBA" id="ARBA00022670"/>
    </source>
</evidence>
<dbReference type="EMBL" id="FN647789">
    <property type="protein sequence ID" value="CBN79538.1"/>
    <property type="molecule type" value="Genomic_DNA"/>
</dbReference>
<evidence type="ECO:0000256" key="2">
    <source>
        <dbReference type="ARBA" id="ARBA00004173"/>
    </source>
</evidence>
<name>D8LCM5_ECTSI</name>
<dbReference type="InterPro" id="IPR011249">
    <property type="entry name" value="Metalloenz_LuxS/M16"/>
</dbReference>
<evidence type="ECO:0000259" key="9">
    <source>
        <dbReference type="Pfam" id="PF00675"/>
    </source>
</evidence>
<dbReference type="GO" id="GO:0006508">
    <property type="term" value="P:proteolysis"/>
    <property type="evidence" value="ECO:0007669"/>
    <property type="project" value="UniProtKB-KW"/>
</dbReference>